<dbReference type="InterPro" id="IPR011054">
    <property type="entry name" value="Rudment_hybrid_motif"/>
</dbReference>
<dbReference type="GO" id="GO:0046872">
    <property type="term" value="F:metal ion binding"/>
    <property type="evidence" value="ECO:0007669"/>
    <property type="project" value="InterPro"/>
</dbReference>
<gene>
    <name evidence="8" type="primary">accC_3</name>
    <name evidence="8" type="ORF">OCH7691_02868</name>
</gene>
<dbReference type="InterPro" id="IPR005482">
    <property type="entry name" value="Biotin_COase_C"/>
</dbReference>
<dbReference type="Proteomes" id="UP000193200">
    <property type="component" value="Unassembled WGS sequence"/>
</dbReference>
<evidence type="ECO:0000256" key="5">
    <source>
        <dbReference type="PROSITE-ProRule" id="PRU00409"/>
    </source>
</evidence>
<accession>A0A1Y5TJY2</accession>
<dbReference type="InterPro" id="IPR005481">
    <property type="entry name" value="BC-like_N"/>
</dbReference>
<dbReference type="PROSITE" id="PS00867">
    <property type="entry name" value="CPSASE_2"/>
    <property type="match status" value="1"/>
</dbReference>
<feature type="domain" description="ATP-grasp" evidence="6">
    <location>
        <begin position="119"/>
        <end position="318"/>
    </location>
</feature>
<dbReference type="Pfam" id="PF02785">
    <property type="entry name" value="Biotin_carb_C"/>
    <property type="match status" value="1"/>
</dbReference>
<dbReference type="Gene3D" id="3.30.470.20">
    <property type="entry name" value="ATP-grasp fold, B domain"/>
    <property type="match status" value="1"/>
</dbReference>
<sequence length="457" mass="48282">MKKVLVANRGEIACRIMRSCREAGIATVAVYSEADASALHVASADEAVLVGEAPAAKSYLDVDAILNAAARTGASAIHPGYGFLSENAAFAEAVEAAGLVWIGPAPETIRKMGDKERARWIAHAAGVAVLPASEPFDGGDMDALLGAAAGIGFPLLVKAANGGGGIGMRRVDDPAKLAAAVNATHGQAERLFGDGKVYLERFIRRARHVEVQVFGTGDGRAQAFWERDCSVQRRFQKVIEEAPAAGLSEARRVAMCEAAAALARAENYRGAGTVEFIVDDDSGDFYFLEMNTRIQVEHGVTEMILGIDLVARQLALAFGETSDALLESQAPNGVAIEARLYAERPEKGFLPQPGTLETLVLPTEMAGVRVDSGVRQGDAVSPYYDPMIAKVIAYGADRAAAIAKLEAALRATRIEGLSSNLGFLLNILGHADYRAGAVCTNFVETNLGELVRARVDA</sequence>
<keyword evidence="3 5" id="KW-0067">ATP-binding</keyword>
<dbReference type="AlphaFoldDB" id="A0A1Y5TJY2"/>
<evidence type="ECO:0000256" key="1">
    <source>
        <dbReference type="ARBA" id="ARBA00022598"/>
    </source>
</evidence>
<keyword evidence="1 8" id="KW-0436">Ligase</keyword>
<evidence type="ECO:0000259" key="7">
    <source>
        <dbReference type="PROSITE" id="PS50979"/>
    </source>
</evidence>
<dbReference type="Pfam" id="PF00289">
    <property type="entry name" value="Biotin_carb_N"/>
    <property type="match status" value="1"/>
</dbReference>
<dbReference type="PROSITE" id="PS50975">
    <property type="entry name" value="ATP_GRASP"/>
    <property type="match status" value="1"/>
</dbReference>
<dbReference type="SUPFAM" id="SSF56059">
    <property type="entry name" value="Glutathione synthetase ATP-binding domain-like"/>
    <property type="match status" value="1"/>
</dbReference>
<dbReference type="InterPro" id="IPR005479">
    <property type="entry name" value="CPAse_ATP-bd"/>
</dbReference>
<reference evidence="8 9" key="1">
    <citation type="submission" date="2017-03" db="EMBL/GenBank/DDBJ databases">
        <authorList>
            <person name="Afonso C.L."/>
            <person name="Miller P.J."/>
            <person name="Scott M.A."/>
            <person name="Spackman E."/>
            <person name="Goraichik I."/>
            <person name="Dimitrov K.M."/>
            <person name="Suarez D.L."/>
            <person name="Swayne D.E."/>
        </authorList>
    </citation>
    <scope>NUCLEOTIDE SEQUENCE [LARGE SCALE GENOMIC DNA]</scope>
    <source>
        <strain evidence="8 9">CECT 7691</strain>
    </source>
</reference>
<organism evidence="8 9">
    <name type="scientific">Oceanibacterium hippocampi</name>
    <dbReference type="NCBI Taxonomy" id="745714"/>
    <lineage>
        <taxon>Bacteria</taxon>
        <taxon>Pseudomonadati</taxon>
        <taxon>Pseudomonadota</taxon>
        <taxon>Alphaproteobacteria</taxon>
        <taxon>Sneathiellales</taxon>
        <taxon>Sneathiellaceae</taxon>
        <taxon>Oceanibacterium</taxon>
    </lineage>
</organism>
<evidence type="ECO:0000313" key="9">
    <source>
        <dbReference type="Proteomes" id="UP000193200"/>
    </source>
</evidence>
<keyword evidence="2 5" id="KW-0547">Nucleotide-binding</keyword>
<dbReference type="GO" id="GO:0005524">
    <property type="term" value="F:ATP binding"/>
    <property type="evidence" value="ECO:0007669"/>
    <property type="project" value="UniProtKB-UniRule"/>
</dbReference>
<dbReference type="InterPro" id="IPR016185">
    <property type="entry name" value="PreATP-grasp_dom_sf"/>
</dbReference>
<dbReference type="InterPro" id="IPR011761">
    <property type="entry name" value="ATP-grasp"/>
</dbReference>
<protein>
    <submittedName>
        <fullName evidence="8">Biotin carboxylase</fullName>
        <ecNumber evidence="8">6.3.4.14</ecNumber>
    </submittedName>
</protein>
<dbReference type="EMBL" id="FWFR01000002">
    <property type="protein sequence ID" value="SLN63708.1"/>
    <property type="molecule type" value="Genomic_DNA"/>
</dbReference>
<dbReference type="InterPro" id="IPR011764">
    <property type="entry name" value="Biotin_carboxylation_dom"/>
</dbReference>
<dbReference type="SUPFAM" id="SSF52440">
    <property type="entry name" value="PreATP-grasp domain"/>
    <property type="match status" value="1"/>
</dbReference>
<dbReference type="InParanoid" id="A0A1Y5TJY2"/>
<dbReference type="PANTHER" id="PTHR18866">
    <property type="entry name" value="CARBOXYLASE:PYRUVATE/ACETYL-COA/PROPIONYL-COA CARBOXYLASE"/>
    <property type="match status" value="1"/>
</dbReference>
<dbReference type="EC" id="6.3.4.14" evidence="8"/>
<evidence type="ECO:0000256" key="2">
    <source>
        <dbReference type="ARBA" id="ARBA00022741"/>
    </source>
</evidence>
<dbReference type="SUPFAM" id="SSF51246">
    <property type="entry name" value="Rudiment single hybrid motif"/>
    <property type="match status" value="1"/>
</dbReference>
<dbReference type="PANTHER" id="PTHR18866:SF128">
    <property type="entry name" value="UREA AMIDOLYASE"/>
    <property type="match status" value="1"/>
</dbReference>
<evidence type="ECO:0000313" key="8">
    <source>
        <dbReference type="EMBL" id="SLN63708.1"/>
    </source>
</evidence>
<name>A0A1Y5TJY2_9PROT</name>
<dbReference type="InterPro" id="IPR050856">
    <property type="entry name" value="Biotin_carboxylase_complex"/>
</dbReference>
<evidence type="ECO:0000256" key="4">
    <source>
        <dbReference type="ARBA" id="ARBA00023267"/>
    </source>
</evidence>
<dbReference type="Pfam" id="PF02786">
    <property type="entry name" value="CPSase_L_D2"/>
    <property type="match status" value="1"/>
</dbReference>
<evidence type="ECO:0000259" key="6">
    <source>
        <dbReference type="PROSITE" id="PS50975"/>
    </source>
</evidence>
<keyword evidence="4" id="KW-0092">Biotin</keyword>
<dbReference type="RefSeq" id="WP_085884191.1">
    <property type="nucleotide sequence ID" value="NZ_FWFR01000002.1"/>
</dbReference>
<dbReference type="PROSITE" id="PS00866">
    <property type="entry name" value="CPSASE_1"/>
    <property type="match status" value="1"/>
</dbReference>
<keyword evidence="9" id="KW-1185">Reference proteome</keyword>
<dbReference type="OrthoDB" id="9763189at2"/>
<evidence type="ECO:0000256" key="3">
    <source>
        <dbReference type="ARBA" id="ARBA00022840"/>
    </source>
</evidence>
<dbReference type="PROSITE" id="PS50979">
    <property type="entry name" value="BC"/>
    <property type="match status" value="1"/>
</dbReference>
<proteinExistence type="predicted"/>
<dbReference type="GO" id="GO:0004075">
    <property type="term" value="F:biotin carboxylase activity"/>
    <property type="evidence" value="ECO:0007669"/>
    <property type="project" value="UniProtKB-EC"/>
</dbReference>
<dbReference type="SMART" id="SM00878">
    <property type="entry name" value="Biotin_carb_C"/>
    <property type="match status" value="1"/>
</dbReference>
<feature type="domain" description="Biotin carboxylation" evidence="7">
    <location>
        <begin position="1"/>
        <end position="448"/>
    </location>
</feature>